<evidence type="ECO:0000256" key="7">
    <source>
        <dbReference type="SAM" id="MobiDB-lite"/>
    </source>
</evidence>
<gene>
    <name evidence="9" type="ORF">NliqN6_5266</name>
</gene>
<evidence type="ECO:0000259" key="8">
    <source>
        <dbReference type="PROSITE" id="PS50067"/>
    </source>
</evidence>
<keyword evidence="2 5" id="KW-0547">Nucleotide-binding</keyword>
<dbReference type="InterPro" id="IPR027640">
    <property type="entry name" value="Kinesin-like_fam"/>
</dbReference>
<dbReference type="Gene3D" id="3.40.850.10">
    <property type="entry name" value="Kinesin motor domain"/>
    <property type="match status" value="1"/>
</dbReference>
<dbReference type="GO" id="GO:0016887">
    <property type="term" value="F:ATP hydrolysis activity"/>
    <property type="evidence" value="ECO:0007669"/>
    <property type="project" value="TreeGrafter"/>
</dbReference>
<dbReference type="SMART" id="SM00129">
    <property type="entry name" value="KISc"/>
    <property type="match status" value="1"/>
</dbReference>
<feature type="coiled-coil region" evidence="6">
    <location>
        <begin position="635"/>
        <end position="669"/>
    </location>
</feature>
<feature type="region of interest" description="Disordered" evidence="7">
    <location>
        <begin position="1"/>
        <end position="74"/>
    </location>
</feature>
<comment type="similarity">
    <text evidence="5">Belongs to the TRAFAC class myosin-kinesin ATPase superfamily. Kinesin family.</text>
</comment>
<dbReference type="GO" id="GO:0005871">
    <property type="term" value="C:kinesin complex"/>
    <property type="evidence" value="ECO:0007669"/>
    <property type="project" value="TreeGrafter"/>
</dbReference>
<dbReference type="PRINTS" id="PR00380">
    <property type="entry name" value="KINESINHEAVY"/>
</dbReference>
<evidence type="ECO:0000256" key="6">
    <source>
        <dbReference type="SAM" id="Coils"/>
    </source>
</evidence>
<dbReference type="InterPro" id="IPR001752">
    <property type="entry name" value="Kinesin_motor_dom"/>
</dbReference>
<accession>A0A8H3TZ58</accession>
<keyword evidence="10" id="KW-1185">Reference proteome</keyword>
<name>A0A8H3TZ58_9TREE</name>
<dbReference type="PROSITE" id="PS00411">
    <property type="entry name" value="KINESIN_MOTOR_1"/>
    <property type="match status" value="1"/>
</dbReference>
<evidence type="ECO:0000256" key="2">
    <source>
        <dbReference type="ARBA" id="ARBA00022741"/>
    </source>
</evidence>
<feature type="compositionally biased region" description="Low complexity" evidence="7">
    <location>
        <begin position="26"/>
        <end position="37"/>
    </location>
</feature>
<dbReference type="InterPro" id="IPR027417">
    <property type="entry name" value="P-loop_NTPase"/>
</dbReference>
<evidence type="ECO:0000256" key="1">
    <source>
        <dbReference type="ARBA" id="ARBA00022701"/>
    </source>
</evidence>
<feature type="domain" description="Kinesin motor" evidence="8">
    <location>
        <begin position="107"/>
        <end position="562"/>
    </location>
</feature>
<keyword evidence="3 5" id="KW-0067">ATP-binding</keyword>
<dbReference type="AlphaFoldDB" id="A0A8H3TZ58"/>
<dbReference type="SUPFAM" id="SSF52540">
    <property type="entry name" value="P-loop containing nucleoside triphosphate hydrolases"/>
    <property type="match status" value="1"/>
</dbReference>
<evidence type="ECO:0000313" key="9">
    <source>
        <dbReference type="EMBL" id="GHJ88864.1"/>
    </source>
</evidence>
<feature type="compositionally biased region" description="Basic and acidic residues" evidence="7">
    <location>
        <begin position="975"/>
        <end position="985"/>
    </location>
</feature>
<dbReference type="PANTHER" id="PTHR24115:SF1008">
    <property type="entry name" value="KINESIN-LIKE PROTEIN SUBITO"/>
    <property type="match status" value="1"/>
</dbReference>
<organism evidence="9 10">
    <name type="scientific">Naganishia liquefaciens</name>
    <dbReference type="NCBI Taxonomy" id="104408"/>
    <lineage>
        <taxon>Eukaryota</taxon>
        <taxon>Fungi</taxon>
        <taxon>Dikarya</taxon>
        <taxon>Basidiomycota</taxon>
        <taxon>Agaricomycotina</taxon>
        <taxon>Tremellomycetes</taxon>
        <taxon>Filobasidiales</taxon>
        <taxon>Filobasidiaceae</taxon>
        <taxon>Naganishia</taxon>
    </lineage>
</organism>
<dbReference type="GO" id="GO:0003777">
    <property type="term" value="F:microtubule motor activity"/>
    <property type="evidence" value="ECO:0007669"/>
    <property type="project" value="InterPro"/>
</dbReference>
<dbReference type="GO" id="GO:0008017">
    <property type="term" value="F:microtubule binding"/>
    <property type="evidence" value="ECO:0007669"/>
    <property type="project" value="InterPro"/>
</dbReference>
<comment type="caution">
    <text evidence="9">The sequence shown here is derived from an EMBL/GenBank/DDBJ whole genome shotgun (WGS) entry which is preliminary data.</text>
</comment>
<evidence type="ECO:0000313" key="10">
    <source>
        <dbReference type="Proteomes" id="UP000620104"/>
    </source>
</evidence>
<dbReference type="EMBL" id="BLZA01000032">
    <property type="protein sequence ID" value="GHJ88864.1"/>
    <property type="molecule type" value="Genomic_DNA"/>
</dbReference>
<sequence>MPIYPIIPKTAASKGKAKEPPVTMPTTRTTRARAAAASQDTPDANAKSSKIPQTTRKTSGSKNKEETQTTSRSTPMMKRIASFNIMNKTNRPANSATAVSSEDGKETMQAFLRIRPPPNAQELSERMKPYLEMQGDKQVIMRAPQDFSRPNQAPKPTQIYSFNKVFGPSTPQDTFFETTTLPLVDQALQGESGLMFSYGVSNSGKTYTIQGGGDDKTGGADRGMIPRTIDVIFNSIEGLECGHCIKPVRQYGLEIGSEVEQETIQDGFSIDQFGEKYRDDTVVKVDRNFSYAVYLAYIEVYNEKIFDLLEGIPCASSKDQAVKPAIRASSSAVRTSSAIQRSFSQAFGSFGTRMSLAAAANGGTGVIKRQALALKNDLDGGKYIAGMKEIRVRTRQEAHAVFKLGQIDRQVFGTGQNQQSSRSHGILTVKIIKIHNGAPDDPESAQVSRLSIVDLAGSERTKNTHNAGDRLREAANINTSLMTLGQCMETLRANQALLMDKNMQGKRKPAIVPFRHSKLTEMFQGFFAGQGRAVMIVHVNPYDTGFDENSHVMRFSSIAREIQTTAYNKMSAPIFRGMGVLRNAVTPMKVRVPIPVVQKQKGVSQLTTPRFVEEEMQIEEVDPKDESDSEEDLLVQFLFGEIKELRIKLAEAEMANATLEAEIREEASTEMAQHLQRLEVMYMKRLQEQSQASELKTDMKIDIMQRGMGVMTIDEYDDDHSLEAAIDQSLMADDYEDISSRIDPIKSDCATVASRSCTATPTPVSRAPPALLAADMSSRSESSPKARRLSNVGLRAEGSTTADETEEGEAVTMVPQAIRDRDASVPETSRQAVSECSSTASIRVTQEAPETLEESEEGKGEPEDQMAALEEESVSRSNSDPASNLSSEDPTDESEDEVSDGEEDSSFEVATESSDDDIPLRKPSRRRSTATRSSPVKSRKLSEVQITAVIPEAQEDDEDVIDTKSSRGSANSSQSRRDIQNEARAKASTTPRSPLNEIRLQDSVSPLKSMANLHRKEAALQVKQELHLEPVKKKKRKLGKAVAVTEEDIEMEAAKLNLNRGADVRRMVKRM</sequence>
<feature type="binding site" evidence="5">
    <location>
        <begin position="199"/>
        <end position="206"/>
    </location>
    <ligand>
        <name>ATP</name>
        <dbReference type="ChEBI" id="CHEBI:30616"/>
    </ligand>
</feature>
<dbReference type="InterPro" id="IPR019821">
    <property type="entry name" value="Kinesin_motor_CS"/>
</dbReference>
<evidence type="ECO:0000256" key="3">
    <source>
        <dbReference type="ARBA" id="ARBA00022840"/>
    </source>
</evidence>
<keyword evidence="1" id="KW-0493">Microtubule</keyword>
<proteinExistence type="inferred from homology"/>
<dbReference type="OrthoDB" id="123929at2759"/>
<evidence type="ECO:0000256" key="5">
    <source>
        <dbReference type="PROSITE-ProRule" id="PRU00283"/>
    </source>
</evidence>
<dbReference type="GO" id="GO:0007018">
    <property type="term" value="P:microtubule-based movement"/>
    <property type="evidence" value="ECO:0007669"/>
    <property type="project" value="InterPro"/>
</dbReference>
<feature type="compositionally biased region" description="Polar residues" evidence="7">
    <location>
        <begin position="875"/>
        <end position="885"/>
    </location>
</feature>
<keyword evidence="6" id="KW-0175">Coiled coil</keyword>
<feature type="compositionally biased region" description="Polar residues" evidence="7">
    <location>
        <begin position="826"/>
        <end position="844"/>
    </location>
</feature>
<dbReference type="PROSITE" id="PS50067">
    <property type="entry name" value="KINESIN_MOTOR_2"/>
    <property type="match status" value="1"/>
</dbReference>
<feature type="compositionally biased region" description="Polar residues" evidence="7">
    <location>
        <begin position="38"/>
        <end position="61"/>
    </location>
</feature>
<protein>
    <recommendedName>
        <fullName evidence="8">Kinesin motor domain-containing protein</fullName>
    </recommendedName>
</protein>
<dbReference type="GO" id="GO:0005874">
    <property type="term" value="C:microtubule"/>
    <property type="evidence" value="ECO:0007669"/>
    <property type="project" value="UniProtKB-KW"/>
</dbReference>
<dbReference type="PANTHER" id="PTHR24115">
    <property type="entry name" value="KINESIN-RELATED"/>
    <property type="match status" value="1"/>
</dbReference>
<dbReference type="GO" id="GO:0005634">
    <property type="term" value="C:nucleus"/>
    <property type="evidence" value="ECO:0007669"/>
    <property type="project" value="TreeGrafter"/>
</dbReference>
<evidence type="ECO:0000256" key="4">
    <source>
        <dbReference type="ARBA" id="ARBA00023175"/>
    </source>
</evidence>
<keyword evidence="4 5" id="KW-0505">Motor protein</keyword>
<feature type="region of interest" description="Disordered" evidence="7">
    <location>
        <begin position="774"/>
        <end position="998"/>
    </location>
</feature>
<dbReference type="GO" id="GO:0005524">
    <property type="term" value="F:ATP binding"/>
    <property type="evidence" value="ECO:0007669"/>
    <property type="project" value="UniProtKB-UniRule"/>
</dbReference>
<feature type="compositionally biased region" description="Acidic residues" evidence="7">
    <location>
        <begin position="889"/>
        <end position="906"/>
    </location>
</feature>
<reference evidence="9" key="1">
    <citation type="submission" date="2020-07" db="EMBL/GenBank/DDBJ databases">
        <title>Draft Genome Sequence of a Deep-Sea Yeast, Naganishia (Cryptococcus) liquefaciens strain N6.</title>
        <authorList>
            <person name="Han Y.W."/>
            <person name="Kajitani R."/>
            <person name="Morimoto H."/>
            <person name="Parhat M."/>
            <person name="Tsubouchi H."/>
            <person name="Bakenova O."/>
            <person name="Ogata M."/>
            <person name="Argunhan B."/>
            <person name="Aoki R."/>
            <person name="Kajiwara S."/>
            <person name="Itoh T."/>
            <person name="Iwasaki H."/>
        </authorList>
    </citation>
    <scope>NUCLEOTIDE SEQUENCE</scope>
    <source>
        <strain evidence="9">N6</strain>
    </source>
</reference>
<dbReference type="Pfam" id="PF00225">
    <property type="entry name" value="Kinesin"/>
    <property type="match status" value="1"/>
</dbReference>
<dbReference type="Proteomes" id="UP000620104">
    <property type="component" value="Unassembled WGS sequence"/>
</dbReference>
<dbReference type="InterPro" id="IPR036961">
    <property type="entry name" value="Kinesin_motor_dom_sf"/>
</dbReference>